<dbReference type="GO" id="GO:0030288">
    <property type="term" value="C:outer membrane-bounded periplasmic space"/>
    <property type="evidence" value="ECO:0007669"/>
    <property type="project" value="TreeGrafter"/>
</dbReference>
<dbReference type="PIRSF" id="PIRSF000243">
    <property type="entry name" value="Cyt_c552"/>
    <property type="match status" value="1"/>
</dbReference>
<reference evidence="12" key="1">
    <citation type="journal article" date="2018" name="Antonie Van Leeuwenhoek">
        <title>Proteinivorax hydrogeniformans sp. nov., an anaerobic, haloalkaliphilic bacterium fermenting proteinaceous compounds with high hydrogen production.</title>
        <authorList>
            <person name="Boltyanskaya Y."/>
            <person name="Detkova E."/>
            <person name="Pimenov N."/>
            <person name="Kevbrin V."/>
        </authorList>
    </citation>
    <scope>NUCLEOTIDE SEQUENCE</scope>
    <source>
        <strain evidence="12">Z-710</strain>
    </source>
</reference>
<evidence type="ECO:0000256" key="2">
    <source>
        <dbReference type="ARBA" id="ARBA00009288"/>
    </source>
</evidence>
<evidence type="ECO:0000256" key="5">
    <source>
        <dbReference type="ARBA" id="ARBA00022723"/>
    </source>
</evidence>
<comment type="subcellular location">
    <subcellularLocation>
        <location evidence="1">Cell envelope</location>
    </subcellularLocation>
</comment>
<evidence type="ECO:0000256" key="6">
    <source>
        <dbReference type="ARBA" id="ARBA00022729"/>
    </source>
</evidence>
<feature type="compositionally biased region" description="Basic and acidic residues" evidence="11">
    <location>
        <begin position="47"/>
        <end position="56"/>
    </location>
</feature>
<keyword evidence="7" id="KW-0106">Calcium</keyword>
<dbReference type="Gene3D" id="1.10.1130.10">
    <property type="entry name" value="Flavocytochrome C3, Chain A"/>
    <property type="match status" value="1"/>
</dbReference>
<keyword evidence="5" id="KW-0479">Metal-binding</keyword>
<dbReference type="GO" id="GO:0019645">
    <property type="term" value="P:anaerobic electron transport chain"/>
    <property type="evidence" value="ECO:0007669"/>
    <property type="project" value="TreeGrafter"/>
</dbReference>
<dbReference type="InterPro" id="IPR036280">
    <property type="entry name" value="Multihaem_cyt_sf"/>
</dbReference>
<dbReference type="GO" id="GO:0046872">
    <property type="term" value="F:metal ion binding"/>
    <property type="evidence" value="ECO:0007669"/>
    <property type="project" value="UniProtKB-KW"/>
</dbReference>
<accession>A0AAU8HV70</accession>
<dbReference type="AlphaFoldDB" id="A0AAU8HV70"/>
<comment type="catalytic activity">
    <reaction evidence="10">
        <text>6 Fe(III)-[cytochrome c] + NH4(+) + 2 H2O = 6 Fe(II)-[cytochrome c] + nitrite + 8 H(+)</text>
        <dbReference type="Rhea" id="RHEA:13089"/>
        <dbReference type="Rhea" id="RHEA-COMP:10350"/>
        <dbReference type="Rhea" id="RHEA-COMP:14399"/>
        <dbReference type="ChEBI" id="CHEBI:15377"/>
        <dbReference type="ChEBI" id="CHEBI:15378"/>
        <dbReference type="ChEBI" id="CHEBI:16301"/>
        <dbReference type="ChEBI" id="CHEBI:28938"/>
        <dbReference type="ChEBI" id="CHEBI:29033"/>
        <dbReference type="ChEBI" id="CHEBI:29034"/>
        <dbReference type="EC" id="1.7.2.2"/>
    </reaction>
</comment>
<evidence type="ECO:0000256" key="1">
    <source>
        <dbReference type="ARBA" id="ARBA00004196"/>
    </source>
</evidence>
<dbReference type="PANTHER" id="PTHR30633:SF0">
    <property type="entry name" value="CYTOCHROME C-552"/>
    <property type="match status" value="1"/>
</dbReference>
<reference evidence="12" key="2">
    <citation type="submission" date="2024-06" db="EMBL/GenBank/DDBJ databases">
        <authorList>
            <person name="Petrova K.O."/>
            <person name="Toshchakov S.V."/>
            <person name="Boltjanskaja Y.V."/>
            <person name="Kevbrin V.V."/>
        </authorList>
    </citation>
    <scope>NUCLEOTIDE SEQUENCE</scope>
    <source>
        <strain evidence="12">Z-710</strain>
    </source>
</reference>
<name>A0AAU8HV70_9FIRM</name>
<comment type="similarity">
    <text evidence="2">Belongs to the cytochrome c-552 family.</text>
</comment>
<dbReference type="SUPFAM" id="SSF48695">
    <property type="entry name" value="Multiheme cytochromes"/>
    <property type="match status" value="1"/>
</dbReference>
<evidence type="ECO:0000256" key="11">
    <source>
        <dbReference type="SAM" id="MobiDB-lite"/>
    </source>
</evidence>
<dbReference type="CDD" id="cd00548">
    <property type="entry name" value="NrfA-like"/>
    <property type="match status" value="1"/>
</dbReference>
<keyword evidence="9" id="KW-0408">Iron</keyword>
<keyword evidence="4" id="KW-0349">Heme</keyword>
<evidence type="ECO:0000256" key="9">
    <source>
        <dbReference type="ARBA" id="ARBA00023004"/>
    </source>
</evidence>
<evidence type="ECO:0000256" key="8">
    <source>
        <dbReference type="ARBA" id="ARBA00023002"/>
    </source>
</evidence>
<evidence type="ECO:0000256" key="7">
    <source>
        <dbReference type="ARBA" id="ARBA00022837"/>
    </source>
</evidence>
<evidence type="ECO:0000256" key="10">
    <source>
        <dbReference type="ARBA" id="ARBA00049131"/>
    </source>
</evidence>
<protein>
    <recommendedName>
        <fullName evidence="3">nitrite reductase (cytochrome; ammonia-forming)</fullName>
        <ecNumber evidence="3">1.7.2.2</ecNumber>
    </recommendedName>
</protein>
<dbReference type="RefSeq" id="WP_353893845.1">
    <property type="nucleotide sequence ID" value="NZ_CP159485.1"/>
</dbReference>
<dbReference type="Gene3D" id="1.20.140.10">
    <property type="entry name" value="Butyryl-CoA Dehydrogenase, subunit A, domain 3"/>
    <property type="match status" value="1"/>
</dbReference>
<feature type="region of interest" description="Disordered" evidence="11">
    <location>
        <begin position="29"/>
        <end position="56"/>
    </location>
</feature>
<dbReference type="EMBL" id="CP159485">
    <property type="protein sequence ID" value="XCI29296.1"/>
    <property type="molecule type" value="Genomic_DNA"/>
</dbReference>
<organism evidence="12">
    <name type="scientific">Proteinivorax hydrogeniformans</name>
    <dbReference type="NCBI Taxonomy" id="1826727"/>
    <lineage>
        <taxon>Bacteria</taxon>
        <taxon>Bacillati</taxon>
        <taxon>Bacillota</taxon>
        <taxon>Clostridia</taxon>
        <taxon>Eubacteriales</taxon>
        <taxon>Proteinivoracaceae</taxon>
        <taxon>Proteinivorax</taxon>
    </lineage>
</organism>
<keyword evidence="6" id="KW-0732">Signal</keyword>
<dbReference type="Pfam" id="PF02335">
    <property type="entry name" value="Cytochrom_C552"/>
    <property type="match status" value="1"/>
</dbReference>
<evidence type="ECO:0000313" key="12">
    <source>
        <dbReference type="EMBL" id="XCI29296.1"/>
    </source>
</evidence>
<evidence type="ECO:0000256" key="3">
    <source>
        <dbReference type="ARBA" id="ARBA00011887"/>
    </source>
</evidence>
<dbReference type="InterPro" id="IPR003321">
    <property type="entry name" value="Cyt_c552"/>
</dbReference>
<evidence type="ECO:0000256" key="4">
    <source>
        <dbReference type="ARBA" id="ARBA00022617"/>
    </source>
</evidence>
<gene>
    <name evidence="12" type="ORF">PRVXH_000610</name>
</gene>
<dbReference type="PANTHER" id="PTHR30633">
    <property type="entry name" value="CYTOCHROME C-552 RESPIRATORY NITRITE REDUCTASE"/>
    <property type="match status" value="1"/>
</dbReference>
<proteinExistence type="inferred from homology"/>
<dbReference type="EC" id="1.7.2.2" evidence="3"/>
<sequence length="419" mass="48098">MRDWQKVVLALAAVLVLGIAVYSYMGGRDAADEQPPRDPGGQEGPEQEDKILDPAHWEDEHPEIYQSYMRNTPDDDDNVKRGSDQQVDYIERYPQIETIYEGFGFAKEYFSTVGHLYSLTSVREIARPKPGANCLACKTPDYEGFYEEYGDDLFAMEFNEMAERAQWNITCYSCHGNDPGSIHISVPQAEPGFEQVDFDIPPGTASCAQCHVEYYFEEENMAVVFPWENGLTVQDMEDYFDERDFADWEHPRTGTPLIKIQHPEFEMYTGSPHDQLGMSCADCHMPTVESEDGVEYVSHWWSSPLHTAEESCLGCHANHDVESITEWVSEGQAEVEEKQVQTMDMLVELIEELATRVENDDLDEETLEEVRSLHRQAQIRWDFVFAENSTGSHYFDRAHEYLDEAMEIAEEALQILEEN</sequence>
<dbReference type="GO" id="GO:0042279">
    <property type="term" value="F:nitrite reductase (cytochrome, ammonia-forming) activity"/>
    <property type="evidence" value="ECO:0007669"/>
    <property type="project" value="UniProtKB-EC"/>
</dbReference>
<dbReference type="GO" id="GO:0020037">
    <property type="term" value="F:heme binding"/>
    <property type="evidence" value="ECO:0007669"/>
    <property type="project" value="TreeGrafter"/>
</dbReference>
<keyword evidence="8" id="KW-0560">Oxidoreductase</keyword>